<dbReference type="Pfam" id="PF00067">
    <property type="entry name" value="p450"/>
    <property type="match status" value="1"/>
</dbReference>
<dbReference type="InterPro" id="IPR002401">
    <property type="entry name" value="Cyt_P450_E_grp-I"/>
</dbReference>
<evidence type="ECO:0000256" key="3">
    <source>
        <dbReference type="PIRSR" id="PIRSR602401-1"/>
    </source>
</evidence>
<dbReference type="GO" id="GO:0004497">
    <property type="term" value="F:monooxygenase activity"/>
    <property type="evidence" value="ECO:0007669"/>
    <property type="project" value="UniProtKB-KW"/>
</dbReference>
<dbReference type="InterPro" id="IPR001128">
    <property type="entry name" value="Cyt_P450"/>
</dbReference>
<keyword evidence="5" id="KW-0175">Coiled coil</keyword>
<dbReference type="PROSITE" id="PS00086">
    <property type="entry name" value="CYTOCHROME_P450"/>
    <property type="match status" value="1"/>
</dbReference>
<evidence type="ECO:0000256" key="2">
    <source>
        <dbReference type="ARBA" id="ARBA00010617"/>
    </source>
</evidence>
<protein>
    <submittedName>
        <fullName evidence="6">Pentalenene oxygenase</fullName>
        <ecNumber evidence="6">1.14.15.32</ecNumber>
    </submittedName>
</protein>
<dbReference type="EMBL" id="CP032698">
    <property type="protein sequence ID" value="AYG78033.1"/>
    <property type="molecule type" value="Genomic_DNA"/>
</dbReference>
<dbReference type="InterPro" id="IPR050121">
    <property type="entry name" value="Cytochrome_P450_monoxygenase"/>
</dbReference>
<keyword evidence="4" id="KW-0503">Monooxygenase</keyword>
<dbReference type="GO" id="GO:0016705">
    <property type="term" value="F:oxidoreductase activity, acting on paired donors, with incorporation or reduction of molecular oxygen"/>
    <property type="evidence" value="ECO:0007669"/>
    <property type="project" value="InterPro"/>
</dbReference>
<dbReference type="GO" id="GO:0005506">
    <property type="term" value="F:iron ion binding"/>
    <property type="evidence" value="ECO:0007669"/>
    <property type="project" value="InterPro"/>
</dbReference>
<evidence type="ECO:0000313" key="7">
    <source>
        <dbReference type="Proteomes" id="UP000271554"/>
    </source>
</evidence>
<organism evidence="6 7">
    <name type="scientific">Streptomyces hundungensis</name>
    <dbReference type="NCBI Taxonomy" id="1077946"/>
    <lineage>
        <taxon>Bacteria</taxon>
        <taxon>Bacillati</taxon>
        <taxon>Actinomycetota</taxon>
        <taxon>Actinomycetes</taxon>
        <taxon>Kitasatosporales</taxon>
        <taxon>Streptomycetaceae</taxon>
        <taxon>Streptomyces</taxon>
    </lineage>
</organism>
<feature type="coiled-coil region" evidence="5">
    <location>
        <begin position="85"/>
        <end position="119"/>
    </location>
</feature>
<sequence>MVHCAVTLAESWQDRQRIDVQREMSLLTQRIVVRSLFGNDLADRDSRLGDAMAVVGREFGVELGVGLLTPSWVRTPARRRVLAAVATVDSEIDRLIRARQEAEREAEDGEDLLSRLLAARDEEGGRLTVRQVRDEAVTLWAAGHETTSTALTWCWYLLSASPNTRARLTAELDRVLAGRAPSYDDYDRLSWTRQIVKETLRLYPPAWILPPRTARDKVTLGGTPVPAGTTIWCSPWSTQRDPRWFPNPDVFRPERWDVERPENVPEHAWFPFGGGPRTCLGARFALVEMTLVLATLAQRFHLDVHPETVTPKAGLQLQPAAPLHATLHDRTAQTTR</sequence>
<keyword evidence="3 4" id="KW-0408">Iron</keyword>
<keyword evidence="3 4" id="KW-0349">Heme</keyword>
<proteinExistence type="inferred from homology"/>
<dbReference type="Proteomes" id="UP000271554">
    <property type="component" value="Chromosome"/>
</dbReference>
<comment type="similarity">
    <text evidence="2 4">Belongs to the cytochrome P450 family.</text>
</comment>
<keyword evidence="3 4" id="KW-0479">Metal-binding</keyword>
<evidence type="ECO:0000256" key="1">
    <source>
        <dbReference type="ARBA" id="ARBA00001971"/>
    </source>
</evidence>
<dbReference type="AlphaFoldDB" id="A0A387H786"/>
<dbReference type="OrthoDB" id="4746309at2"/>
<dbReference type="Gene3D" id="1.10.630.10">
    <property type="entry name" value="Cytochrome P450"/>
    <property type="match status" value="1"/>
</dbReference>
<dbReference type="PANTHER" id="PTHR24305">
    <property type="entry name" value="CYTOCHROME P450"/>
    <property type="match status" value="1"/>
</dbReference>
<feature type="binding site" description="axial binding residue" evidence="3">
    <location>
        <position position="279"/>
    </location>
    <ligand>
        <name>heme</name>
        <dbReference type="ChEBI" id="CHEBI:30413"/>
    </ligand>
    <ligandPart>
        <name>Fe</name>
        <dbReference type="ChEBI" id="CHEBI:18248"/>
    </ligandPart>
</feature>
<dbReference type="PANTHER" id="PTHR24305:SF166">
    <property type="entry name" value="CYTOCHROME P450 12A4, MITOCHONDRIAL-RELATED"/>
    <property type="match status" value="1"/>
</dbReference>
<dbReference type="SUPFAM" id="SSF48264">
    <property type="entry name" value="Cytochrome P450"/>
    <property type="match status" value="1"/>
</dbReference>
<evidence type="ECO:0000256" key="4">
    <source>
        <dbReference type="RuleBase" id="RU000461"/>
    </source>
</evidence>
<evidence type="ECO:0000256" key="5">
    <source>
        <dbReference type="SAM" id="Coils"/>
    </source>
</evidence>
<keyword evidence="4 6" id="KW-0560">Oxidoreductase</keyword>
<dbReference type="PRINTS" id="PR00385">
    <property type="entry name" value="P450"/>
</dbReference>
<evidence type="ECO:0000313" key="6">
    <source>
        <dbReference type="EMBL" id="AYG78033.1"/>
    </source>
</evidence>
<comment type="cofactor">
    <cofactor evidence="1 3">
        <name>heme</name>
        <dbReference type="ChEBI" id="CHEBI:30413"/>
    </cofactor>
</comment>
<dbReference type="InterPro" id="IPR017972">
    <property type="entry name" value="Cyt_P450_CS"/>
</dbReference>
<accession>A0A387H786</accession>
<dbReference type="KEGG" id="shun:DWB77_00140"/>
<name>A0A387H786_9ACTN</name>
<dbReference type="InterPro" id="IPR036396">
    <property type="entry name" value="Cyt_P450_sf"/>
</dbReference>
<dbReference type="PRINTS" id="PR00463">
    <property type="entry name" value="EP450I"/>
</dbReference>
<keyword evidence="7" id="KW-1185">Reference proteome</keyword>
<dbReference type="GO" id="GO:0020037">
    <property type="term" value="F:heme binding"/>
    <property type="evidence" value="ECO:0007669"/>
    <property type="project" value="InterPro"/>
</dbReference>
<dbReference type="EC" id="1.14.15.32" evidence="6"/>
<gene>
    <name evidence="6" type="primary">ptlI_2</name>
    <name evidence="6" type="ORF">DWB77_00140</name>
</gene>
<reference evidence="6 7" key="1">
    <citation type="submission" date="2018-10" db="EMBL/GenBank/DDBJ databases">
        <title>Relationship between Morphology and Antimicrobial Activity in Streptomyces.</title>
        <authorList>
            <person name="Kang H.J."/>
            <person name="Kim S.B."/>
        </authorList>
    </citation>
    <scope>NUCLEOTIDE SEQUENCE [LARGE SCALE GENOMIC DNA]</scope>
    <source>
        <strain evidence="6 7">BH38</strain>
    </source>
</reference>